<keyword evidence="5 13" id="KW-0812">Transmembrane</keyword>
<dbReference type="InterPro" id="IPR002159">
    <property type="entry name" value="CD36_fam"/>
</dbReference>
<evidence type="ECO:0000256" key="1">
    <source>
        <dbReference type="ARBA" id="ARBA00004189"/>
    </source>
</evidence>
<dbReference type="GO" id="GO:0005901">
    <property type="term" value="C:caveola"/>
    <property type="evidence" value="ECO:0007669"/>
    <property type="project" value="UniProtKB-SubCell"/>
</dbReference>
<evidence type="ECO:0000256" key="4">
    <source>
        <dbReference type="ARBA" id="ARBA00022475"/>
    </source>
</evidence>
<dbReference type="EMBL" id="BMAO01026338">
    <property type="protein sequence ID" value="GFR08804.1"/>
    <property type="molecule type" value="Genomic_DNA"/>
</dbReference>
<accession>A0A8X6GS93</accession>
<evidence type="ECO:0000256" key="6">
    <source>
        <dbReference type="ARBA" id="ARBA00022989"/>
    </source>
</evidence>
<dbReference type="Pfam" id="PF01130">
    <property type="entry name" value="CD36"/>
    <property type="match status" value="1"/>
</dbReference>
<evidence type="ECO:0000313" key="14">
    <source>
        <dbReference type="EMBL" id="GFR08804.1"/>
    </source>
</evidence>
<dbReference type="Proteomes" id="UP000887116">
    <property type="component" value="Unassembled WGS sequence"/>
</dbReference>
<evidence type="ECO:0000256" key="7">
    <source>
        <dbReference type="ARBA" id="ARBA00023136"/>
    </source>
</evidence>
<protein>
    <recommendedName>
        <fullName evidence="11">Scavenger receptor class B member 1</fullName>
    </recommendedName>
    <alternativeName>
        <fullName evidence="12">SR-BI</fullName>
    </alternativeName>
</protein>
<dbReference type="PANTHER" id="PTHR11923">
    <property type="entry name" value="SCAVENGER RECEPTOR CLASS B TYPE-1 SR-B1"/>
    <property type="match status" value="1"/>
</dbReference>
<keyword evidence="15" id="KW-1185">Reference proteome</keyword>
<evidence type="ECO:0000313" key="15">
    <source>
        <dbReference type="Proteomes" id="UP000887116"/>
    </source>
</evidence>
<dbReference type="PRINTS" id="PR01609">
    <property type="entry name" value="CD36FAMILY"/>
</dbReference>
<name>A0A8X6GS93_TRICU</name>
<feature type="transmembrane region" description="Helical" evidence="13">
    <location>
        <begin position="7"/>
        <end position="29"/>
    </location>
</feature>
<evidence type="ECO:0000256" key="10">
    <source>
        <dbReference type="ARBA" id="ARBA00023180"/>
    </source>
</evidence>
<comment type="caution">
    <text evidence="14">The sequence shown here is derived from an EMBL/GenBank/DDBJ whole genome shotgun (WGS) entry which is preliminary data.</text>
</comment>
<comment type="similarity">
    <text evidence="3">Belongs to the CD36 family.</text>
</comment>
<keyword evidence="9" id="KW-0675">Receptor</keyword>
<evidence type="ECO:0000256" key="13">
    <source>
        <dbReference type="SAM" id="Phobius"/>
    </source>
</evidence>
<sequence>MQIKYRLVLWTFNILFTSIGITWLTSSYIHSAVLKSVLSLEQGRALFELWKCRPHTMYRKIYFFNITNTEEFLSGSKMFVDEVGPLTYALKWHKTDFHWHDEGNMTYKRSESLRFVPEMSSVSEKAVIYTLNATTIENFDPVYRQKSEESKFLIMKTSIWELMHGTEDEHHSFSWLNQMSCSKGGRYNIHTGKKVNKHLNFVRKWNGRQLMDIEGNVSTIRRGSVEIGPSLSQKESHFKFLKTELCRCMTLIWNSTEEVNGLENLRFEISSHINGFSDLDDNLDANCKVSTSDHCCPSYPVLISLPHFFSVKFPAMWISGLNPNKTIHNSFVDVEPVSGLTTMFSIRYQFNIKVNANKYWDQVRTGVYPVFWVDDSGNCSSECDTFLLHYVKIPYFIIYNKVSWVIFFIFSAFVFGNIIFFFSRDETELEEEEGIPILRGAALRQFLTVNYKELNSSFEEIVIVEE</sequence>
<keyword evidence="4" id="KW-1003">Cell membrane</keyword>
<evidence type="ECO:0000256" key="2">
    <source>
        <dbReference type="ARBA" id="ARBA00004651"/>
    </source>
</evidence>
<keyword evidence="6 13" id="KW-1133">Transmembrane helix</keyword>
<evidence type="ECO:0000256" key="12">
    <source>
        <dbReference type="ARBA" id="ARBA00042244"/>
    </source>
</evidence>
<dbReference type="GO" id="GO:0005737">
    <property type="term" value="C:cytoplasm"/>
    <property type="evidence" value="ECO:0007669"/>
    <property type="project" value="TreeGrafter"/>
</dbReference>
<evidence type="ECO:0000256" key="3">
    <source>
        <dbReference type="ARBA" id="ARBA00010532"/>
    </source>
</evidence>
<evidence type="ECO:0000256" key="11">
    <source>
        <dbReference type="ARBA" id="ARBA00040821"/>
    </source>
</evidence>
<proteinExistence type="inferred from homology"/>
<keyword evidence="10" id="KW-0325">Glycoprotein</keyword>
<feature type="transmembrane region" description="Helical" evidence="13">
    <location>
        <begin position="402"/>
        <end position="422"/>
    </location>
</feature>
<evidence type="ECO:0000256" key="9">
    <source>
        <dbReference type="ARBA" id="ARBA00023170"/>
    </source>
</evidence>
<evidence type="ECO:0000256" key="8">
    <source>
        <dbReference type="ARBA" id="ARBA00023157"/>
    </source>
</evidence>
<keyword evidence="8" id="KW-1015">Disulfide bond</keyword>
<organism evidence="14 15">
    <name type="scientific">Trichonephila clavata</name>
    <name type="common">Joro spider</name>
    <name type="synonym">Nephila clavata</name>
    <dbReference type="NCBI Taxonomy" id="2740835"/>
    <lineage>
        <taxon>Eukaryota</taxon>
        <taxon>Metazoa</taxon>
        <taxon>Ecdysozoa</taxon>
        <taxon>Arthropoda</taxon>
        <taxon>Chelicerata</taxon>
        <taxon>Arachnida</taxon>
        <taxon>Araneae</taxon>
        <taxon>Araneomorphae</taxon>
        <taxon>Entelegynae</taxon>
        <taxon>Araneoidea</taxon>
        <taxon>Nephilidae</taxon>
        <taxon>Trichonephila</taxon>
    </lineage>
</organism>
<reference evidence="14" key="1">
    <citation type="submission" date="2020-07" db="EMBL/GenBank/DDBJ databases">
        <title>Multicomponent nature underlies the extraordinary mechanical properties of spider dragline silk.</title>
        <authorList>
            <person name="Kono N."/>
            <person name="Nakamura H."/>
            <person name="Mori M."/>
            <person name="Yoshida Y."/>
            <person name="Ohtoshi R."/>
            <person name="Malay A.D."/>
            <person name="Moran D.A.P."/>
            <person name="Tomita M."/>
            <person name="Numata K."/>
            <person name="Arakawa K."/>
        </authorList>
    </citation>
    <scope>NUCLEOTIDE SEQUENCE</scope>
</reference>
<dbReference type="GO" id="GO:0005044">
    <property type="term" value="F:scavenger receptor activity"/>
    <property type="evidence" value="ECO:0007669"/>
    <property type="project" value="TreeGrafter"/>
</dbReference>
<keyword evidence="7 13" id="KW-0472">Membrane</keyword>
<dbReference type="OrthoDB" id="6424576at2759"/>
<gene>
    <name evidence="14" type="primary">SCARB2</name>
    <name evidence="14" type="ORF">TNCT_671371</name>
</gene>
<dbReference type="AlphaFoldDB" id="A0A8X6GS93"/>
<dbReference type="PANTHER" id="PTHR11923:SF110">
    <property type="entry name" value="SCAVENGER RECEPTOR CLASS B MEMBER 1"/>
    <property type="match status" value="1"/>
</dbReference>
<comment type="subcellular location">
    <subcellularLocation>
        <location evidence="2">Cell membrane</location>
        <topology evidence="2">Multi-pass membrane protein</topology>
    </subcellularLocation>
    <subcellularLocation>
        <location evidence="1">Membrane</location>
        <location evidence="1">Caveola</location>
        <topology evidence="1">Multi-pass membrane protein</topology>
    </subcellularLocation>
</comment>
<evidence type="ECO:0000256" key="5">
    <source>
        <dbReference type="ARBA" id="ARBA00022692"/>
    </source>
</evidence>